<dbReference type="GO" id="GO:0016740">
    <property type="term" value="F:transferase activity"/>
    <property type="evidence" value="ECO:0007669"/>
    <property type="project" value="UniProtKB-KW"/>
</dbReference>
<dbReference type="OrthoDB" id="9788101at2"/>
<dbReference type="PANTHER" id="PTHR43685">
    <property type="entry name" value="GLYCOSYLTRANSFERASE"/>
    <property type="match status" value="1"/>
</dbReference>
<dbReference type="RefSeq" id="WP_106659140.1">
    <property type="nucleotide sequence ID" value="NZ_PJEO01000017.1"/>
</dbReference>
<protein>
    <submittedName>
        <fullName evidence="2">Glycosyltransferase</fullName>
    </submittedName>
</protein>
<dbReference type="Pfam" id="PF00535">
    <property type="entry name" value="Glycos_transf_2"/>
    <property type="match status" value="1"/>
</dbReference>
<accession>A0A2N3HLD1</accession>
<evidence type="ECO:0000313" key="2">
    <source>
        <dbReference type="EMBL" id="PKQ45751.1"/>
    </source>
</evidence>
<feature type="domain" description="Glycosyltransferase 2-like" evidence="1">
    <location>
        <begin position="8"/>
        <end position="156"/>
    </location>
</feature>
<dbReference type="PANTHER" id="PTHR43685:SF2">
    <property type="entry name" value="GLYCOSYLTRANSFERASE 2-LIKE DOMAIN-CONTAINING PROTEIN"/>
    <property type="match status" value="1"/>
</dbReference>
<sequence>MNNPFLVSIITVCYNSENTIKDTIESVLNQTYPHIEYIVIDGNSKDQTLNIIKSYEREFKEKSILFKWISEPDKGIYDAMNKGLKMASGELIGILNSDDWYAINTVSEIIEIGHREDFCVISGKKTKVDANKNVKQTVQNKKNIKKYIYKTMPLNHPATFAHKNVYKQIGDFNTDYRLSADYDLIFRAFNAKAKFIFTDEVLVYMRNTGATHQIKNLFVTAREDLLIRKSNDVKLAYFYYLKRITFNILVIFRNILRTLF</sequence>
<dbReference type="Proteomes" id="UP000233435">
    <property type="component" value="Unassembled WGS sequence"/>
</dbReference>
<dbReference type="AlphaFoldDB" id="A0A2N3HLD1"/>
<dbReference type="SUPFAM" id="SSF53448">
    <property type="entry name" value="Nucleotide-diphospho-sugar transferases"/>
    <property type="match status" value="1"/>
</dbReference>
<organism evidence="2 3">
    <name type="scientific">Confluentibacter flavum</name>
    <dbReference type="NCBI Taxonomy" id="1909700"/>
    <lineage>
        <taxon>Bacteria</taxon>
        <taxon>Pseudomonadati</taxon>
        <taxon>Bacteroidota</taxon>
        <taxon>Flavobacteriia</taxon>
        <taxon>Flavobacteriales</taxon>
        <taxon>Flavobacteriaceae</taxon>
        <taxon>Confluentibacter</taxon>
    </lineage>
</organism>
<name>A0A2N3HLD1_9FLAO</name>
<reference evidence="2 3" key="1">
    <citation type="submission" date="2017-12" db="EMBL/GenBank/DDBJ databases">
        <title>Confluentibacter flavum sp. nov., isolated from the saline lake.</title>
        <authorList>
            <person name="Yu L."/>
        </authorList>
    </citation>
    <scope>NUCLEOTIDE SEQUENCE [LARGE SCALE GENOMIC DNA]</scope>
    <source>
        <strain evidence="2 3">3B</strain>
    </source>
</reference>
<proteinExistence type="predicted"/>
<evidence type="ECO:0000313" key="3">
    <source>
        <dbReference type="Proteomes" id="UP000233435"/>
    </source>
</evidence>
<dbReference type="InterPro" id="IPR001173">
    <property type="entry name" value="Glyco_trans_2-like"/>
</dbReference>
<dbReference type="EMBL" id="PJEO01000017">
    <property type="protein sequence ID" value="PKQ45751.1"/>
    <property type="molecule type" value="Genomic_DNA"/>
</dbReference>
<keyword evidence="3" id="KW-1185">Reference proteome</keyword>
<evidence type="ECO:0000259" key="1">
    <source>
        <dbReference type="Pfam" id="PF00535"/>
    </source>
</evidence>
<dbReference type="InterPro" id="IPR050834">
    <property type="entry name" value="Glycosyltransf_2"/>
</dbReference>
<dbReference type="Gene3D" id="3.90.550.10">
    <property type="entry name" value="Spore Coat Polysaccharide Biosynthesis Protein SpsA, Chain A"/>
    <property type="match status" value="1"/>
</dbReference>
<gene>
    <name evidence="2" type="ORF">CSW08_06705</name>
</gene>
<dbReference type="InterPro" id="IPR029044">
    <property type="entry name" value="Nucleotide-diphossugar_trans"/>
</dbReference>
<keyword evidence="2" id="KW-0808">Transferase</keyword>
<comment type="caution">
    <text evidence="2">The sequence shown here is derived from an EMBL/GenBank/DDBJ whole genome shotgun (WGS) entry which is preliminary data.</text>
</comment>
<dbReference type="CDD" id="cd06433">
    <property type="entry name" value="GT_2_WfgS_like"/>
    <property type="match status" value="1"/>
</dbReference>